<evidence type="ECO:0000313" key="2">
    <source>
        <dbReference type="Proteomes" id="UP000789704"/>
    </source>
</evidence>
<organism evidence="1 2">
    <name type="scientific">Paraburkholderia saeva</name>
    <dbReference type="NCBI Taxonomy" id="2777537"/>
    <lineage>
        <taxon>Bacteria</taxon>
        <taxon>Pseudomonadati</taxon>
        <taxon>Pseudomonadota</taxon>
        <taxon>Betaproteobacteria</taxon>
        <taxon>Burkholderiales</taxon>
        <taxon>Burkholderiaceae</taxon>
        <taxon>Paraburkholderia</taxon>
    </lineage>
</organism>
<protein>
    <submittedName>
        <fullName evidence="1">Uncharacterized protein</fullName>
    </submittedName>
</protein>
<keyword evidence="2" id="KW-1185">Reference proteome</keyword>
<dbReference type="AlphaFoldDB" id="A0A9N8X4F8"/>
<dbReference type="EMBL" id="CAJQZC010000014">
    <property type="protein sequence ID" value="CAG4924258.1"/>
    <property type="molecule type" value="Genomic_DNA"/>
</dbReference>
<comment type="caution">
    <text evidence="1">The sequence shown here is derived from an EMBL/GenBank/DDBJ whole genome shotgun (WGS) entry which is preliminary data.</text>
</comment>
<name>A0A9N8X4F8_9BURK</name>
<evidence type="ECO:0000313" key="1">
    <source>
        <dbReference type="EMBL" id="CAG4924258.1"/>
    </source>
</evidence>
<dbReference type="InterPro" id="IPR036409">
    <property type="entry name" value="Aldolase_II/adducin_N_sf"/>
</dbReference>
<dbReference type="Gene3D" id="3.40.225.10">
    <property type="entry name" value="Class II aldolase/adducin N-terminal domain"/>
    <property type="match status" value="1"/>
</dbReference>
<accession>A0A9N8X4F8</accession>
<reference evidence="1" key="1">
    <citation type="submission" date="2021-04" db="EMBL/GenBank/DDBJ databases">
        <authorList>
            <person name="Vanwijnsberghe S."/>
        </authorList>
    </citation>
    <scope>NUCLEOTIDE SEQUENCE</scope>
    <source>
        <strain evidence="1">LMG 31841</strain>
    </source>
</reference>
<sequence>MLLAHATRYASPALIALAFSRLWTLNRACEIQLATAALGLARVISGEVAARCSRDALQFDPRHGAGQDVLDALLRQVDRIDPSYRT</sequence>
<proteinExistence type="predicted"/>
<gene>
    <name evidence="1" type="ORF">LMG31841_05371</name>
</gene>
<dbReference type="Proteomes" id="UP000789704">
    <property type="component" value="Unassembled WGS sequence"/>
</dbReference>